<comment type="function">
    <text evidence="1">Odorant receptor.</text>
</comment>
<dbReference type="PRINTS" id="PR00237">
    <property type="entry name" value="GPCRRHODOPSN"/>
</dbReference>
<reference evidence="12" key="1">
    <citation type="submission" date="2025-08" db="UniProtKB">
        <authorList>
            <consortium name="RefSeq"/>
        </authorList>
    </citation>
    <scope>IDENTIFICATION</scope>
</reference>
<protein>
    <submittedName>
        <fullName evidence="12">Olfactory receptor 52R1-like isoform X1</fullName>
    </submittedName>
</protein>
<evidence type="ECO:0000256" key="2">
    <source>
        <dbReference type="ARBA" id="ARBA00004141"/>
    </source>
</evidence>
<feature type="transmembrane region" description="Helical" evidence="9">
    <location>
        <begin position="34"/>
        <end position="57"/>
    </location>
</feature>
<evidence type="ECO:0000256" key="5">
    <source>
        <dbReference type="ARBA" id="ARBA00022725"/>
    </source>
</evidence>
<feature type="transmembrane region" description="Helical" evidence="9">
    <location>
        <begin position="280"/>
        <end position="302"/>
    </location>
</feature>
<dbReference type="Gene3D" id="1.20.1070.10">
    <property type="entry name" value="Rhodopsin 7-helix transmembrane proteins"/>
    <property type="match status" value="1"/>
</dbReference>
<keyword evidence="4 9" id="KW-0812">Transmembrane</keyword>
<dbReference type="CDD" id="cd15951">
    <property type="entry name" value="7tmA_OR52R_52L-like"/>
    <property type="match status" value="1"/>
</dbReference>
<keyword evidence="5" id="KW-0552">Olfaction</keyword>
<dbReference type="InterPro" id="IPR000276">
    <property type="entry name" value="GPCR_Rhodpsn"/>
</dbReference>
<dbReference type="SUPFAM" id="SSF81321">
    <property type="entry name" value="Family A G protein-coupled receptor-like"/>
    <property type="match status" value="1"/>
</dbReference>
<evidence type="ECO:0000256" key="3">
    <source>
        <dbReference type="ARBA" id="ARBA00022606"/>
    </source>
</evidence>
<keyword evidence="8" id="KW-0807">Transducer</keyword>
<dbReference type="Proteomes" id="UP000515156">
    <property type="component" value="Chromosome 4"/>
</dbReference>
<dbReference type="InterPro" id="IPR000725">
    <property type="entry name" value="Olfact_rcpt"/>
</dbReference>
<dbReference type="GeneID" id="115468328"/>
<dbReference type="PRINTS" id="PR00245">
    <property type="entry name" value="OLFACTORYR"/>
</dbReference>
<dbReference type="PANTHER" id="PTHR26450:SF38">
    <property type="entry name" value="OLFACTORY RECEPTOR FAMILY 52 SUBFAMILY S MEMBER 6"/>
    <property type="match status" value="1"/>
</dbReference>
<dbReference type="InterPro" id="IPR017452">
    <property type="entry name" value="GPCR_Rhodpsn_7TM"/>
</dbReference>
<feature type="transmembrane region" description="Helical" evidence="9">
    <location>
        <begin position="107"/>
        <end position="128"/>
    </location>
</feature>
<proteinExistence type="predicted"/>
<evidence type="ECO:0000256" key="6">
    <source>
        <dbReference type="ARBA" id="ARBA00022989"/>
    </source>
</evidence>
<dbReference type="RefSeq" id="XP_030055827.1">
    <property type="nucleotide sequence ID" value="XM_030199967.1"/>
</dbReference>
<dbReference type="PANTHER" id="PTHR26450">
    <property type="entry name" value="OLFACTORY RECEPTOR 56B1-RELATED"/>
    <property type="match status" value="1"/>
</dbReference>
<dbReference type="GO" id="GO:0004930">
    <property type="term" value="F:G protein-coupled receptor activity"/>
    <property type="evidence" value="ECO:0007669"/>
    <property type="project" value="InterPro"/>
</dbReference>
<gene>
    <name evidence="12" type="primary">LOC115468328</name>
</gene>
<dbReference type="PROSITE" id="PS50262">
    <property type="entry name" value="G_PROTEIN_RECEP_F1_2"/>
    <property type="match status" value="1"/>
</dbReference>
<evidence type="ECO:0000256" key="4">
    <source>
        <dbReference type="ARBA" id="ARBA00022692"/>
    </source>
</evidence>
<keyword evidence="11" id="KW-1185">Reference proteome</keyword>
<feature type="transmembrane region" description="Helical" evidence="9">
    <location>
        <begin position="148"/>
        <end position="166"/>
    </location>
</feature>
<dbReference type="InParanoid" id="A0A6P7XK47"/>
<keyword evidence="7 9" id="KW-0472">Membrane</keyword>
<evidence type="ECO:0000256" key="7">
    <source>
        <dbReference type="ARBA" id="ARBA00023136"/>
    </source>
</evidence>
<feature type="transmembrane region" description="Helical" evidence="9">
    <location>
        <begin position="210"/>
        <end position="233"/>
    </location>
</feature>
<dbReference type="InterPro" id="IPR050402">
    <property type="entry name" value="OR51/52/56-like"/>
</dbReference>
<organism evidence="11 12">
    <name type="scientific">Microcaecilia unicolor</name>
    <dbReference type="NCBI Taxonomy" id="1415580"/>
    <lineage>
        <taxon>Eukaryota</taxon>
        <taxon>Metazoa</taxon>
        <taxon>Chordata</taxon>
        <taxon>Craniata</taxon>
        <taxon>Vertebrata</taxon>
        <taxon>Euteleostomi</taxon>
        <taxon>Amphibia</taxon>
        <taxon>Gymnophiona</taxon>
        <taxon>Siphonopidae</taxon>
        <taxon>Microcaecilia</taxon>
    </lineage>
</organism>
<evidence type="ECO:0000256" key="8">
    <source>
        <dbReference type="ARBA" id="ARBA00023224"/>
    </source>
</evidence>
<keyword evidence="6 9" id="KW-1133">Transmembrane helix</keyword>
<dbReference type="GO" id="GO:0005886">
    <property type="term" value="C:plasma membrane"/>
    <property type="evidence" value="ECO:0007669"/>
    <property type="project" value="TreeGrafter"/>
</dbReference>
<comment type="subcellular location">
    <subcellularLocation>
        <location evidence="2">Membrane</location>
        <topology evidence="2">Multi-pass membrane protein</topology>
    </subcellularLocation>
</comment>
<feature type="transmembrane region" description="Helical" evidence="9">
    <location>
        <begin position="245"/>
        <end position="268"/>
    </location>
</feature>
<accession>A0A6P7XK47</accession>
<dbReference type="GO" id="GO:0004984">
    <property type="term" value="F:olfactory receptor activity"/>
    <property type="evidence" value="ECO:0007669"/>
    <property type="project" value="InterPro"/>
</dbReference>
<evidence type="ECO:0000313" key="11">
    <source>
        <dbReference type="Proteomes" id="UP000515156"/>
    </source>
</evidence>
<dbReference type="Pfam" id="PF13853">
    <property type="entry name" value="7tm_4"/>
    <property type="match status" value="1"/>
</dbReference>
<dbReference type="AlphaFoldDB" id="A0A6P7XK47"/>
<sequence length="320" mass="36031">MNVPGNSTGNDMKHTIPSTFILTGIPGLEGFQCWISIPFCFMYIVALFGNCTILFIIRTETSLHEPMYFFLSMLAATDLILSSSTLPKMLAIFWFNAGEIGFNACLIQMFFIHSFTAMESGFFLAMAFDRYIAICDPLRHSTILTSPVIGKIGLMVVFRAVIFFSPHPFLVKKLSYCQTNVIHHTYCEFMAVMKLACEDTFTSKAYSLTVASLIGAFDLLSTATSYVFILRSVLRLPSKEASLKAFSTCSSHICVILVFYSTAVFTFLTHRFGPNVAPQIHITVANIYLLVPPMLNPIIYGVRTKKIRQRVFKMLYYKTI</sequence>
<feature type="transmembrane region" description="Helical" evidence="9">
    <location>
        <begin position="69"/>
        <end position="95"/>
    </location>
</feature>
<keyword evidence="3" id="KW-0716">Sensory transduction</keyword>
<evidence type="ECO:0000256" key="1">
    <source>
        <dbReference type="ARBA" id="ARBA00002936"/>
    </source>
</evidence>
<name>A0A6P7XK47_9AMPH</name>
<evidence type="ECO:0000259" key="10">
    <source>
        <dbReference type="PROSITE" id="PS50262"/>
    </source>
</evidence>
<evidence type="ECO:0000256" key="9">
    <source>
        <dbReference type="SAM" id="Phobius"/>
    </source>
</evidence>
<dbReference type="KEGG" id="muo:115468328"/>
<dbReference type="FunFam" id="1.20.1070.10:FF:000006">
    <property type="entry name" value="Olfactory receptor"/>
    <property type="match status" value="1"/>
</dbReference>
<feature type="domain" description="G-protein coupled receptors family 1 profile" evidence="10">
    <location>
        <begin position="49"/>
        <end position="300"/>
    </location>
</feature>
<evidence type="ECO:0000313" key="12">
    <source>
        <dbReference type="RefSeq" id="XP_030055827.1"/>
    </source>
</evidence>
<dbReference type="OrthoDB" id="10036964at2759"/>